<feature type="transmembrane region" description="Helical" evidence="3">
    <location>
        <begin position="340"/>
        <end position="358"/>
    </location>
</feature>
<accession>A0A286UEP2</accession>
<feature type="transmembrane region" description="Helical" evidence="3">
    <location>
        <begin position="402"/>
        <end position="426"/>
    </location>
</feature>
<feature type="transmembrane region" description="Helical" evidence="3">
    <location>
        <begin position="432"/>
        <end position="453"/>
    </location>
</feature>
<reference evidence="5 6" key="1">
    <citation type="journal article" date="2017" name="Mol. Ecol.">
        <title>Comparative and population genomic landscape of Phellinus noxius: A hypervariable fungus causing root rot in trees.</title>
        <authorList>
            <person name="Chung C.L."/>
            <person name="Lee T.J."/>
            <person name="Akiba M."/>
            <person name="Lee H.H."/>
            <person name="Kuo T.H."/>
            <person name="Liu D."/>
            <person name="Ke H.M."/>
            <person name="Yokoi T."/>
            <person name="Roa M.B."/>
            <person name="Lu M.J."/>
            <person name="Chang Y.Y."/>
            <person name="Ann P.J."/>
            <person name="Tsai J.N."/>
            <person name="Chen C.Y."/>
            <person name="Tzean S.S."/>
            <person name="Ota Y."/>
            <person name="Hattori T."/>
            <person name="Sahashi N."/>
            <person name="Liou R.F."/>
            <person name="Kikuchi T."/>
            <person name="Tsai I.J."/>
        </authorList>
    </citation>
    <scope>NUCLEOTIDE SEQUENCE [LARGE SCALE GENOMIC DNA]</scope>
    <source>
        <strain evidence="5 6">FFPRI411160</strain>
    </source>
</reference>
<sequence length="464" mass="50647">MANEAKIGEDDGMATPRQENAIPNKTLDDFLKIDKEAFPSRANTVTGDENYTSLPENSFQSWATLVGVWLIQFCGFGYASAFGVYEDFYVTDYLTNYGTSVISWIGSTQLFILLSIGVISGRLFDKGHFYSVMIFGSVLYVFSLFMLSLCKPQHYYQIFLSQAIGAGIGAGVCFIPSLAILAQHFRKPYERAIVMTIAVSGSSVGGAIHPIMLNKLFNSSVGFANGIRASAGLIAFLSFVALLLMRKNKNYEKEEKYETVPFWSAIRSFMRDPPYVLMISALILSAQGAFFPTYYLQLDSTKHGVNSSLTFYSLTILNGTATIGRVVPGFLSRQIGLMNSTILTLTLCGIVIIGMFGISGPEGIISVAVVYGIVQGAYLALIAPMLTLLADHPSEIGERLGFGFIFQGLGGLIGPPITGALLTSSYIWWRPILYSVCLIGCGVVLLIASRFLLKRKRDIKGCIL</sequence>
<dbReference type="OrthoDB" id="6499973at2759"/>
<dbReference type="PANTHER" id="PTHR11360">
    <property type="entry name" value="MONOCARBOXYLATE TRANSPORTER"/>
    <property type="match status" value="1"/>
</dbReference>
<feature type="domain" description="Major facilitator superfamily (MFS) profile" evidence="4">
    <location>
        <begin position="227"/>
        <end position="464"/>
    </location>
</feature>
<dbReference type="GO" id="GO:0016020">
    <property type="term" value="C:membrane"/>
    <property type="evidence" value="ECO:0007669"/>
    <property type="project" value="UniProtKB-SubCell"/>
</dbReference>
<dbReference type="GO" id="GO:0022857">
    <property type="term" value="F:transmembrane transporter activity"/>
    <property type="evidence" value="ECO:0007669"/>
    <property type="project" value="InterPro"/>
</dbReference>
<proteinExistence type="inferred from homology"/>
<evidence type="ECO:0000313" key="5">
    <source>
        <dbReference type="EMBL" id="PAV18061.1"/>
    </source>
</evidence>
<dbReference type="InterPro" id="IPR050327">
    <property type="entry name" value="Proton-linked_MCT"/>
</dbReference>
<evidence type="ECO:0000256" key="2">
    <source>
        <dbReference type="ARBA" id="ARBA00006727"/>
    </source>
</evidence>
<keyword evidence="3" id="KW-1133">Transmembrane helix</keyword>
<feature type="transmembrane region" description="Helical" evidence="3">
    <location>
        <begin position="97"/>
        <end position="117"/>
    </location>
</feature>
<feature type="transmembrane region" description="Helical" evidence="3">
    <location>
        <begin position="275"/>
        <end position="297"/>
    </location>
</feature>
<dbReference type="PANTHER" id="PTHR11360:SF234">
    <property type="entry name" value="MFS-TYPE TRANSPORTER DBAD-RELATED"/>
    <property type="match status" value="1"/>
</dbReference>
<feature type="transmembrane region" description="Helical" evidence="3">
    <location>
        <begin position="225"/>
        <end position="245"/>
    </location>
</feature>
<comment type="caution">
    <text evidence="5">The sequence shown here is derived from an EMBL/GenBank/DDBJ whole genome shotgun (WGS) entry which is preliminary data.</text>
</comment>
<feature type="transmembrane region" description="Helical" evidence="3">
    <location>
        <begin position="309"/>
        <end position="328"/>
    </location>
</feature>
<dbReference type="Gene3D" id="1.20.1250.20">
    <property type="entry name" value="MFS general substrate transporter like domains"/>
    <property type="match status" value="2"/>
</dbReference>
<dbReference type="Pfam" id="PF07690">
    <property type="entry name" value="MFS_1"/>
    <property type="match status" value="1"/>
</dbReference>
<evidence type="ECO:0000256" key="3">
    <source>
        <dbReference type="SAM" id="Phobius"/>
    </source>
</evidence>
<feature type="transmembrane region" description="Helical" evidence="3">
    <location>
        <begin position="129"/>
        <end position="149"/>
    </location>
</feature>
<evidence type="ECO:0000259" key="4">
    <source>
        <dbReference type="PROSITE" id="PS50850"/>
    </source>
</evidence>
<comment type="subcellular location">
    <subcellularLocation>
        <location evidence="1">Membrane</location>
        <topology evidence="1">Multi-pass membrane protein</topology>
    </subcellularLocation>
</comment>
<feature type="transmembrane region" description="Helical" evidence="3">
    <location>
        <begin position="193"/>
        <end position="213"/>
    </location>
</feature>
<dbReference type="Proteomes" id="UP000217199">
    <property type="component" value="Unassembled WGS sequence"/>
</dbReference>
<evidence type="ECO:0000256" key="1">
    <source>
        <dbReference type="ARBA" id="ARBA00004141"/>
    </source>
</evidence>
<dbReference type="InterPro" id="IPR011701">
    <property type="entry name" value="MFS"/>
</dbReference>
<dbReference type="STRING" id="2282107.A0A286UEP2"/>
<feature type="transmembrane region" description="Helical" evidence="3">
    <location>
        <begin position="364"/>
        <end position="390"/>
    </location>
</feature>
<dbReference type="EMBL" id="NBII01000006">
    <property type="protein sequence ID" value="PAV18061.1"/>
    <property type="molecule type" value="Genomic_DNA"/>
</dbReference>
<dbReference type="PROSITE" id="PS50850">
    <property type="entry name" value="MFS"/>
    <property type="match status" value="1"/>
</dbReference>
<evidence type="ECO:0000313" key="6">
    <source>
        <dbReference type="Proteomes" id="UP000217199"/>
    </source>
</evidence>
<dbReference type="InterPro" id="IPR020846">
    <property type="entry name" value="MFS_dom"/>
</dbReference>
<gene>
    <name evidence="5" type="ORF">PNOK_0654700</name>
</gene>
<keyword evidence="3" id="KW-0812">Transmembrane</keyword>
<dbReference type="InterPro" id="IPR036259">
    <property type="entry name" value="MFS_trans_sf"/>
</dbReference>
<feature type="transmembrane region" description="Helical" evidence="3">
    <location>
        <begin position="155"/>
        <end position="181"/>
    </location>
</feature>
<dbReference type="AlphaFoldDB" id="A0A286UEP2"/>
<protein>
    <submittedName>
        <fullName evidence="5">MFS general substrate transporter</fullName>
    </submittedName>
</protein>
<organism evidence="5 6">
    <name type="scientific">Pyrrhoderma noxium</name>
    <dbReference type="NCBI Taxonomy" id="2282107"/>
    <lineage>
        <taxon>Eukaryota</taxon>
        <taxon>Fungi</taxon>
        <taxon>Dikarya</taxon>
        <taxon>Basidiomycota</taxon>
        <taxon>Agaricomycotina</taxon>
        <taxon>Agaricomycetes</taxon>
        <taxon>Hymenochaetales</taxon>
        <taxon>Hymenochaetaceae</taxon>
        <taxon>Pyrrhoderma</taxon>
    </lineage>
</organism>
<dbReference type="SUPFAM" id="SSF103473">
    <property type="entry name" value="MFS general substrate transporter"/>
    <property type="match status" value="1"/>
</dbReference>
<keyword evidence="6" id="KW-1185">Reference proteome</keyword>
<name>A0A286UEP2_9AGAM</name>
<feature type="transmembrane region" description="Helical" evidence="3">
    <location>
        <begin position="62"/>
        <end position="85"/>
    </location>
</feature>
<comment type="similarity">
    <text evidence="2">Belongs to the major facilitator superfamily. Monocarboxylate porter (TC 2.A.1.13) family.</text>
</comment>
<keyword evidence="3" id="KW-0472">Membrane</keyword>
<dbReference type="InParanoid" id="A0A286UEP2"/>